<keyword evidence="3" id="KW-1185">Reference proteome</keyword>
<accession>A0A078HZG9</accession>
<reference evidence="1" key="3">
    <citation type="submission" date="2021-01" db="EMBL/GenBank/DDBJ databases">
        <authorList>
            <consortium name="Genoscope - CEA"/>
            <person name="William W."/>
        </authorList>
    </citation>
    <scope>NUCLEOTIDE SEQUENCE</scope>
</reference>
<organism evidence="2 3">
    <name type="scientific">Brassica napus</name>
    <name type="common">Rape</name>
    <dbReference type="NCBI Taxonomy" id="3708"/>
    <lineage>
        <taxon>Eukaryota</taxon>
        <taxon>Viridiplantae</taxon>
        <taxon>Streptophyta</taxon>
        <taxon>Embryophyta</taxon>
        <taxon>Tracheophyta</taxon>
        <taxon>Spermatophyta</taxon>
        <taxon>Magnoliopsida</taxon>
        <taxon>eudicotyledons</taxon>
        <taxon>Gunneridae</taxon>
        <taxon>Pentapetalae</taxon>
        <taxon>rosids</taxon>
        <taxon>malvids</taxon>
        <taxon>Brassicales</taxon>
        <taxon>Brassicaceae</taxon>
        <taxon>Brassiceae</taxon>
        <taxon>Brassica</taxon>
    </lineage>
</organism>
<reference evidence="2" key="2">
    <citation type="submission" date="2014-06" db="EMBL/GenBank/DDBJ databases">
        <authorList>
            <person name="Genoscope - CEA"/>
        </authorList>
    </citation>
    <scope>NUCLEOTIDE SEQUENCE</scope>
</reference>
<dbReference type="AlphaFoldDB" id="A0A078HZG9"/>
<dbReference type="EMBL" id="HG994357">
    <property type="protein sequence ID" value="CAF2131484.1"/>
    <property type="molecule type" value="Genomic_DNA"/>
</dbReference>
<evidence type="ECO:0000313" key="1">
    <source>
        <dbReference type="EMBL" id="CAF2131484.1"/>
    </source>
</evidence>
<gene>
    <name evidence="2" type="primary">BnaA03g47950D</name>
    <name evidence="1" type="ORF">DARMORV10_A03P56610.1</name>
    <name evidence="2" type="ORF">GSBRNA2T00075289001</name>
</gene>
<dbReference type="PANTHER" id="PTHR35104:SF11">
    <property type="entry name" value="GENOME ASSEMBLY, CHROMOSOME: A01"/>
    <property type="match status" value="1"/>
</dbReference>
<dbReference type="Proteomes" id="UP001295469">
    <property type="component" value="Chromosome A03"/>
</dbReference>
<sequence length="97" mass="10951">MVFSGGTVMSVAHLSAEMWQKLRRIPPSERIGSSEMINIVCCFPLQELGRLALWLLTFLSLSPPGFLYPEADEEDYRDHDRDRAFAYGSYSAAIASY</sequence>
<dbReference type="PaxDb" id="3708-A0A078HZG9"/>
<dbReference type="Gramene" id="CDY42744">
    <property type="protein sequence ID" value="CDY42744"/>
    <property type="gene ID" value="GSBRNA2T00075289001"/>
</dbReference>
<name>A0A078HZG9_BRANA</name>
<protein>
    <submittedName>
        <fullName evidence="1">(rape) hypothetical protein</fullName>
    </submittedName>
    <submittedName>
        <fullName evidence="2">BnaA03g47950D protein</fullName>
    </submittedName>
</protein>
<dbReference type="OMA" id="WQALACQ"/>
<evidence type="ECO:0000313" key="3">
    <source>
        <dbReference type="Proteomes" id="UP000028999"/>
    </source>
</evidence>
<proteinExistence type="predicted"/>
<reference evidence="2 3" key="1">
    <citation type="journal article" date="2014" name="Science">
        <title>Plant genetics. Early allopolyploid evolution in the post-Neolithic Brassica napus oilseed genome.</title>
        <authorList>
            <person name="Chalhoub B."/>
            <person name="Denoeud F."/>
            <person name="Liu S."/>
            <person name="Parkin I.A."/>
            <person name="Tang H."/>
            <person name="Wang X."/>
            <person name="Chiquet J."/>
            <person name="Belcram H."/>
            <person name="Tong C."/>
            <person name="Samans B."/>
            <person name="Correa M."/>
            <person name="Da Silva C."/>
            <person name="Just J."/>
            <person name="Falentin C."/>
            <person name="Koh C.S."/>
            <person name="Le Clainche I."/>
            <person name="Bernard M."/>
            <person name="Bento P."/>
            <person name="Noel B."/>
            <person name="Labadie K."/>
            <person name="Alberti A."/>
            <person name="Charles M."/>
            <person name="Arnaud D."/>
            <person name="Guo H."/>
            <person name="Daviaud C."/>
            <person name="Alamery S."/>
            <person name="Jabbari K."/>
            <person name="Zhao M."/>
            <person name="Edger P.P."/>
            <person name="Chelaifa H."/>
            <person name="Tack D."/>
            <person name="Lassalle G."/>
            <person name="Mestiri I."/>
            <person name="Schnel N."/>
            <person name="Le Paslier M.C."/>
            <person name="Fan G."/>
            <person name="Renault V."/>
            <person name="Bayer P.E."/>
            <person name="Golicz A.A."/>
            <person name="Manoli S."/>
            <person name="Lee T.H."/>
            <person name="Thi V.H."/>
            <person name="Chalabi S."/>
            <person name="Hu Q."/>
            <person name="Fan C."/>
            <person name="Tollenaere R."/>
            <person name="Lu Y."/>
            <person name="Battail C."/>
            <person name="Shen J."/>
            <person name="Sidebottom C.H."/>
            <person name="Wang X."/>
            <person name="Canaguier A."/>
            <person name="Chauveau A."/>
            <person name="Berard A."/>
            <person name="Deniot G."/>
            <person name="Guan M."/>
            <person name="Liu Z."/>
            <person name="Sun F."/>
            <person name="Lim Y.P."/>
            <person name="Lyons E."/>
            <person name="Town C.D."/>
            <person name="Bancroft I."/>
            <person name="Wang X."/>
            <person name="Meng J."/>
            <person name="Ma J."/>
            <person name="Pires J.C."/>
            <person name="King G.J."/>
            <person name="Brunel D."/>
            <person name="Delourme R."/>
            <person name="Renard M."/>
            <person name="Aury J.M."/>
            <person name="Adams K.L."/>
            <person name="Batley J."/>
            <person name="Snowdon R.J."/>
            <person name="Tost J."/>
            <person name="Edwards D."/>
            <person name="Zhou Y."/>
            <person name="Hua W."/>
            <person name="Sharpe A.G."/>
            <person name="Paterson A.H."/>
            <person name="Guan C."/>
            <person name="Wincker P."/>
        </authorList>
    </citation>
    <scope>NUCLEOTIDE SEQUENCE [LARGE SCALE GENOMIC DNA]</scope>
    <source>
        <strain evidence="3">cv. Darmor-bzh</strain>
    </source>
</reference>
<dbReference type="Proteomes" id="UP000028999">
    <property type="component" value="Unassembled WGS sequence"/>
</dbReference>
<evidence type="ECO:0000313" key="2">
    <source>
        <dbReference type="EMBL" id="CDY42744.1"/>
    </source>
</evidence>
<dbReference type="PANTHER" id="PTHR35104">
    <property type="entry name" value="OS03G0807000 PROTEIN"/>
    <property type="match status" value="1"/>
</dbReference>
<dbReference type="EMBL" id="LK032533">
    <property type="protein sequence ID" value="CDY42744.1"/>
    <property type="molecule type" value="Genomic_DNA"/>
</dbReference>